<dbReference type="Proteomes" id="UP001231370">
    <property type="component" value="Unassembled WGS sequence"/>
</dbReference>
<sequence length="200" mass="22725">MSTFLMAYALISYVFSGALCYTSARNEQETNNPSHSKRLEWIVLFWPLWISHEIDTTPNLSANYALVQERIEPQEKVPTSKPIGQALEEAGLLTSNQVQAILAYQQDHHDLRFGEISAMWGWIKSETADFFAEGLHQLKTYQKPLGQALKGAAILDDEQITTILTYQSQTGLRFGEIAVRHGWVNQQTVDFFVGTSYFNF</sequence>
<evidence type="ECO:0000313" key="2">
    <source>
        <dbReference type="EMBL" id="MDJ1178270.1"/>
    </source>
</evidence>
<feature type="signal peptide" evidence="1">
    <location>
        <begin position="1"/>
        <end position="20"/>
    </location>
</feature>
<proteinExistence type="predicted"/>
<dbReference type="InterPro" id="IPR037257">
    <property type="entry name" value="T2SS_E_N_sf"/>
</dbReference>
<keyword evidence="1" id="KW-0732">Signal</keyword>
<evidence type="ECO:0000256" key="1">
    <source>
        <dbReference type="SAM" id="SignalP"/>
    </source>
</evidence>
<feature type="chain" id="PRO_5047099041" evidence="1">
    <location>
        <begin position="21"/>
        <end position="200"/>
    </location>
</feature>
<dbReference type="EMBL" id="JAQPOK010000040">
    <property type="protein sequence ID" value="MDJ1178270.1"/>
    <property type="molecule type" value="Genomic_DNA"/>
</dbReference>
<evidence type="ECO:0000313" key="3">
    <source>
        <dbReference type="Proteomes" id="UP001231370"/>
    </source>
</evidence>
<organism evidence="2 3">
    <name type="scientific">Roseofilum halophilum BLCC-M91</name>
    <dbReference type="NCBI Taxonomy" id="3022259"/>
    <lineage>
        <taxon>Bacteria</taxon>
        <taxon>Bacillati</taxon>
        <taxon>Cyanobacteriota</taxon>
        <taxon>Cyanophyceae</taxon>
        <taxon>Desertifilales</taxon>
        <taxon>Desertifilaceae</taxon>
        <taxon>Roseofilum</taxon>
        <taxon>Roseofilum halophilum</taxon>
    </lineage>
</organism>
<accession>A0ABT7BGH1</accession>
<protein>
    <submittedName>
        <fullName evidence="2">Uncharacterized protein</fullName>
    </submittedName>
</protein>
<gene>
    <name evidence="2" type="ORF">PJF56_05295</name>
</gene>
<reference evidence="2 3" key="1">
    <citation type="submission" date="2023-01" db="EMBL/GenBank/DDBJ databases">
        <title>Novel diversity within Roseofilum (Cyanobacteria; Desertifilaceae) from marine benthic mats with descriptions of four novel species.</title>
        <authorList>
            <person name="Wang Y."/>
            <person name="Berthold D.E."/>
            <person name="Hu J."/>
            <person name="Lefler F.W."/>
            <person name="Laughinghouse H.D. IV."/>
        </authorList>
    </citation>
    <scope>NUCLEOTIDE SEQUENCE [LARGE SCALE GENOMIC DNA]</scope>
    <source>
        <strain evidence="2 3">BLCC-M91</strain>
    </source>
</reference>
<dbReference type="SUPFAM" id="SSF160246">
    <property type="entry name" value="EspE N-terminal domain-like"/>
    <property type="match status" value="1"/>
</dbReference>
<keyword evidence="3" id="KW-1185">Reference proteome</keyword>
<comment type="caution">
    <text evidence="2">The sequence shown here is derived from an EMBL/GenBank/DDBJ whole genome shotgun (WGS) entry which is preliminary data.</text>
</comment>
<dbReference type="RefSeq" id="WP_283761593.1">
    <property type="nucleotide sequence ID" value="NZ_JAQPOK010000040.1"/>
</dbReference>
<name>A0ABT7BGH1_9CYAN</name>